<evidence type="ECO:0000313" key="9">
    <source>
        <dbReference type="Ensembl" id="ENSACAP00000021672.2"/>
    </source>
</evidence>
<dbReference type="GO" id="GO:0031098">
    <property type="term" value="P:stress-activated protein kinase signaling cascade"/>
    <property type="evidence" value="ECO:0007669"/>
    <property type="project" value="Ensembl"/>
</dbReference>
<reference evidence="9" key="1">
    <citation type="submission" date="2009-12" db="EMBL/GenBank/DDBJ databases">
        <title>The Genome Sequence of Anolis carolinensis (Green Anole Lizard).</title>
        <authorList>
            <consortium name="The Genome Sequencing Platform"/>
            <person name="Di Palma F."/>
            <person name="Alfoldi J."/>
            <person name="Heiman D."/>
            <person name="Young S."/>
            <person name="Grabherr M."/>
            <person name="Johnson J."/>
            <person name="Lander E.S."/>
            <person name="Lindblad-Toh K."/>
        </authorList>
    </citation>
    <scope>NUCLEOTIDE SEQUENCE [LARGE SCALE GENOMIC DNA]</scope>
    <source>
        <strain evidence="9">JBL SC #1</strain>
    </source>
</reference>
<dbReference type="GO" id="GO:0051897">
    <property type="term" value="P:positive regulation of phosphatidylinositol 3-kinase/protein kinase B signal transduction"/>
    <property type="evidence" value="ECO:0007669"/>
    <property type="project" value="Ensembl"/>
</dbReference>
<evidence type="ECO:0000256" key="5">
    <source>
        <dbReference type="ARBA" id="ARBA00023136"/>
    </source>
</evidence>
<dbReference type="SUPFAM" id="SSF110035">
    <property type="entry name" value="GDNF receptor-like"/>
    <property type="match status" value="2"/>
</dbReference>
<feature type="domain" description="GDNF/GAS1" evidence="8">
    <location>
        <begin position="250"/>
        <end position="346"/>
    </location>
</feature>
<dbReference type="GO" id="GO:1901558">
    <property type="term" value="P:response to metformin"/>
    <property type="evidence" value="ECO:0007669"/>
    <property type="project" value="Ensembl"/>
</dbReference>
<dbReference type="GO" id="GO:2001240">
    <property type="term" value="P:negative regulation of extrinsic apoptotic signaling pathway in absence of ligand"/>
    <property type="evidence" value="ECO:0007669"/>
    <property type="project" value="Ensembl"/>
</dbReference>
<dbReference type="InterPro" id="IPR016017">
    <property type="entry name" value="GDNF/GAS1"/>
</dbReference>
<evidence type="ECO:0000256" key="4">
    <source>
        <dbReference type="ARBA" id="ARBA00022729"/>
    </source>
</evidence>
<dbReference type="InterPro" id="IPR037193">
    <property type="entry name" value="GDNF_alpha"/>
</dbReference>
<dbReference type="GO" id="GO:0038023">
    <property type="term" value="F:signaling receptor activity"/>
    <property type="evidence" value="ECO:0000318"/>
    <property type="project" value="GO_Central"/>
</dbReference>
<dbReference type="Proteomes" id="UP000001646">
    <property type="component" value="Unplaced"/>
</dbReference>
<keyword evidence="10" id="KW-1185">Reference proteome</keyword>
<dbReference type="HOGENOM" id="CLU_058745_0_0_1"/>
<evidence type="ECO:0000256" key="1">
    <source>
        <dbReference type="ARBA" id="ARBA00004236"/>
    </source>
</evidence>
<dbReference type="GO" id="GO:0043524">
    <property type="term" value="P:negative regulation of neuron apoptotic process"/>
    <property type="evidence" value="ECO:0007669"/>
    <property type="project" value="Ensembl"/>
</dbReference>
<accession>H9GW23</accession>
<dbReference type="GO" id="GO:0030971">
    <property type="term" value="F:receptor tyrosine kinase binding"/>
    <property type="evidence" value="ECO:0007669"/>
    <property type="project" value="Ensembl"/>
</dbReference>
<organism evidence="9 10">
    <name type="scientific">Anolis carolinensis</name>
    <name type="common">Green anole</name>
    <name type="synonym">American chameleon</name>
    <dbReference type="NCBI Taxonomy" id="28377"/>
    <lineage>
        <taxon>Eukaryota</taxon>
        <taxon>Metazoa</taxon>
        <taxon>Chordata</taxon>
        <taxon>Craniata</taxon>
        <taxon>Vertebrata</taxon>
        <taxon>Euteleostomi</taxon>
        <taxon>Lepidosauria</taxon>
        <taxon>Squamata</taxon>
        <taxon>Bifurcata</taxon>
        <taxon>Unidentata</taxon>
        <taxon>Episquamata</taxon>
        <taxon>Toxicofera</taxon>
        <taxon>Iguania</taxon>
        <taxon>Dactyloidae</taxon>
        <taxon>Anolis</taxon>
    </lineage>
</organism>
<keyword evidence="7" id="KW-0325">Glycoprotein</keyword>
<gene>
    <name evidence="9" type="primary">GFRAL</name>
</gene>
<dbReference type="STRING" id="28377.ENSACAP00000021672"/>
<dbReference type="PANTHER" id="PTHR10269:SF1">
    <property type="entry name" value="GDNF FAMILY RECEPTOR ALPHA-LIKE"/>
    <property type="match status" value="1"/>
</dbReference>
<dbReference type="GO" id="GO:0043410">
    <property type="term" value="P:positive regulation of MAPK cascade"/>
    <property type="evidence" value="ECO:0007669"/>
    <property type="project" value="Ensembl"/>
</dbReference>
<dbReference type="GO" id="GO:0032099">
    <property type="term" value="P:negative regulation of appetite"/>
    <property type="evidence" value="ECO:0007669"/>
    <property type="project" value="Ensembl"/>
</dbReference>
<dbReference type="GO" id="GO:0007399">
    <property type="term" value="P:nervous system development"/>
    <property type="evidence" value="ECO:0000318"/>
    <property type="project" value="GO_Central"/>
</dbReference>
<evidence type="ECO:0000256" key="7">
    <source>
        <dbReference type="ARBA" id="ARBA00023180"/>
    </source>
</evidence>
<evidence type="ECO:0000256" key="3">
    <source>
        <dbReference type="ARBA" id="ARBA00022475"/>
    </source>
</evidence>
<dbReference type="GO" id="GO:0160144">
    <property type="term" value="P:GDF15-GFRAL signaling pathway"/>
    <property type="evidence" value="ECO:0007669"/>
    <property type="project" value="Ensembl"/>
</dbReference>
<dbReference type="GO" id="GO:0005925">
    <property type="term" value="C:focal adhesion"/>
    <property type="evidence" value="ECO:0007669"/>
    <property type="project" value="Ensembl"/>
</dbReference>
<keyword evidence="6" id="KW-0675">Receptor</keyword>
<protein>
    <submittedName>
        <fullName evidence="9">GDNF family receptor alpha like</fullName>
    </submittedName>
</protein>
<dbReference type="GO" id="GO:0009897">
    <property type="term" value="C:external side of plasma membrane"/>
    <property type="evidence" value="ECO:0000318"/>
    <property type="project" value="GO_Central"/>
</dbReference>
<comment type="subcellular location">
    <subcellularLocation>
        <location evidence="1">Cell membrane</location>
    </subcellularLocation>
</comment>
<sequence length="361" mass="41472">MNLEHCSIVDQHSNHCIILVFLYNAAFALNVDLTLYSTLCLAVLVLHSMVASSLVTQNSRCQELREKCMTAENGCGSTWNLVEEVCFISGNNCTVKDSIRCNIVVRFLVDEFPEFKECMCTEDKCSSKTFQHHWPKWAMVLCRLTRGFYRLHGQYKHRQSCFELNVECISDEVCNRQLAKYLQVCQANETQCNVKQCQAALQFFYENIPFNVAQMLTFCDCMPSDENCHQAKKVLHGKPCAVHVVPAPSCLHVIQTCQADSFCWDKYRNFTSKCLKYISQTCLEDETCLQFLDINDLICSDSDECREAYINLWGSVLRVECTCDFTSVEDQTACKWFHHIFHSKSCFSKLKISFIVSSSEL</sequence>
<dbReference type="GO" id="GO:0043235">
    <property type="term" value="C:receptor complex"/>
    <property type="evidence" value="ECO:0000318"/>
    <property type="project" value="GO_Central"/>
</dbReference>
<dbReference type="GO" id="GO:0002023">
    <property type="term" value="P:reduction of food intake in response to dietary excess"/>
    <property type="evidence" value="ECO:0007669"/>
    <property type="project" value="Ensembl"/>
</dbReference>
<dbReference type="GO" id="GO:0015629">
    <property type="term" value="C:actin cytoskeleton"/>
    <property type="evidence" value="ECO:0007669"/>
    <property type="project" value="Ensembl"/>
</dbReference>
<dbReference type="GO" id="GO:0016167">
    <property type="term" value="F:glial cell-derived neurotrophic factor receptor activity"/>
    <property type="evidence" value="ECO:0007669"/>
    <property type="project" value="Ensembl"/>
</dbReference>
<name>H9GW23_ANOCA</name>
<feature type="domain" description="GDNF/GAS1" evidence="8">
    <location>
        <begin position="161"/>
        <end position="240"/>
    </location>
</feature>
<evidence type="ECO:0000256" key="6">
    <source>
        <dbReference type="ARBA" id="ARBA00023170"/>
    </source>
</evidence>
<dbReference type="AlphaFoldDB" id="H9GW23"/>
<dbReference type="GeneTree" id="ENSGT00730000111274"/>
<evidence type="ECO:0000256" key="2">
    <source>
        <dbReference type="ARBA" id="ARBA00005961"/>
    </source>
</evidence>
<dbReference type="GO" id="GO:0005654">
    <property type="term" value="C:nucleoplasm"/>
    <property type="evidence" value="ECO:0007669"/>
    <property type="project" value="Ensembl"/>
</dbReference>
<keyword evidence="5" id="KW-0472">Membrane</keyword>
<dbReference type="Pfam" id="PF02351">
    <property type="entry name" value="GDNF"/>
    <property type="match status" value="2"/>
</dbReference>
<dbReference type="Ensembl" id="ENSACAT00000028391.2">
    <property type="protein sequence ID" value="ENSACAP00000021672.2"/>
    <property type="gene ID" value="ENSACAG00000016788.4"/>
</dbReference>
<evidence type="ECO:0000313" key="10">
    <source>
        <dbReference type="Proteomes" id="UP000001646"/>
    </source>
</evidence>
<evidence type="ECO:0000259" key="8">
    <source>
        <dbReference type="SMART" id="SM00907"/>
    </source>
</evidence>
<reference evidence="9" key="3">
    <citation type="submission" date="2025-09" db="UniProtKB">
        <authorList>
            <consortium name="Ensembl"/>
        </authorList>
    </citation>
    <scope>IDENTIFICATION</scope>
</reference>
<keyword evidence="3" id="KW-1003">Cell membrane</keyword>
<comment type="similarity">
    <text evidence="2">Belongs to the GDNFR family.</text>
</comment>
<proteinExistence type="inferred from homology"/>
<dbReference type="PANTHER" id="PTHR10269">
    <property type="entry name" value="GDNF RECEPTOR ALPHA"/>
    <property type="match status" value="1"/>
</dbReference>
<reference evidence="9" key="2">
    <citation type="submission" date="2025-08" db="UniProtKB">
        <authorList>
            <consortium name="Ensembl"/>
        </authorList>
    </citation>
    <scope>IDENTIFICATION</scope>
</reference>
<dbReference type="eggNOG" id="ENOG502RCJT">
    <property type="taxonomic scope" value="Eukaryota"/>
</dbReference>
<keyword evidence="4" id="KW-0732">Signal</keyword>
<dbReference type="InParanoid" id="H9GW23"/>
<dbReference type="SMART" id="SM00907">
    <property type="entry name" value="GDNF"/>
    <property type="match status" value="2"/>
</dbReference>
<dbReference type="InterPro" id="IPR003438">
    <property type="entry name" value="GDNF_rcpt"/>
</dbReference>